<keyword evidence="7" id="KW-0862">Zinc</keyword>
<dbReference type="CDD" id="cd23081">
    <property type="entry name" value="cpPDZ_EcRseP-like"/>
    <property type="match status" value="1"/>
</dbReference>
<dbReference type="KEGG" id="phy:AJ81_07950"/>
<dbReference type="Pfam" id="PF17820">
    <property type="entry name" value="PDZ_6"/>
    <property type="match status" value="1"/>
</dbReference>
<dbReference type="PATRIC" id="fig|1123384.7.peg.1594"/>
<evidence type="ECO:0000256" key="8">
    <source>
        <dbReference type="ARBA" id="ARBA00022989"/>
    </source>
</evidence>
<dbReference type="GO" id="GO:0004222">
    <property type="term" value="F:metalloendopeptidase activity"/>
    <property type="evidence" value="ECO:0007669"/>
    <property type="project" value="InterPro"/>
</dbReference>
<evidence type="ECO:0000313" key="14">
    <source>
        <dbReference type="Proteomes" id="UP000077469"/>
    </source>
</evidence>
<dbReference type="InterPro" id="IPR036034">
    <property type="entry name" value="PDZ_sf"/>
</dbReference>
<feature type="transmembrane region" description="Helical" evidence="11">
    <location>
        <begin position="89"/>
        <end position="116"/>
    </location>
</feature>
<dbReference type="PANTHER" id="PTHR42837">
    <property type="entry name" value="REGULATOR OF SIGMA-E PROTEASE RSEP"/>
    <property type="match status" value="1"/>
</dbReference>
<keyword evidence="6" id="KW-0378">Hydrolase</keyword>
<feature type="transmembrane region" description="Helical" evidence="11">
    <location>
        <begin position="421"/>
        <end position="438"/>
    </location>
</feature>
<dbReference type="SUPFAM" id="SSF50156">
    <property type="entry name" value="PDZ domain-like"/>
    <property type="match status" value="1"/>
</dbReference>
<reference evidence="13 14" key="1">
    <citation type="submission" date="2014-01" db="EMBL/GenBank/DDBJ databases">
        <title>Genome sequencing of Thermotog hypogea.</title>
        <authorList>
            <person name="Zhang X."/>
            <person name="Alvare G."/>
            <person name="Fristensky B."/>
            <person name="Chen L."/>
            <person name="Suen T."/>
            <person name="Chen Q."/>
            <person name="Ma K."/>
        </authorList>
    </citation>
    <scope>NUCLEOTIDE SEQUENCE [LARGE SCALE GENOMIC DNA]</scope>
    <source>
        <strain evidence="13 14">DSM 11164</strain>
    </source>
</reference>
<proteinExistence type="inferred from homology"/>
<keyword evidence="4" id="KW-0645">Protease</keyword>
<dbReference type="Proteomes" id="UP000077469">
    <property type="component" value="Chromosome"/>
</dbReference>
<keyword evidence="5 11" id="KW-0812">Transmembrane</keyword>
<dbReference type="CDD" id="cd06163">
    <property type="entry name" value="S2P-M50_PDZ_RseP-like"/>
    <property type="match status" value="2"/>
</dbReference>
<keyword evidence="9" id="KW-0482">Metalloprotease</keyword>
<evidence type="ECO:0000313" key="13">
    <source>
        <dbReference type="EMBL" id="AJC74118.1"/>
    </source>
</evidence>
<dbReference type="InterPro" id="IPR008915">
    <property type="entry name" value="Peptidase_M50"/>
</dbReference>
<evidence type="ECO:0000256" key="5">
    <source>
        <dbReference type="ARBA" id="ARBA00022692"/>
    </source>
</evidence>
<comment type="similarity">
    <text evidence="3">Belongs to the peptidase M50B family.</text>
</comment>
<evidence type="ECO:0000256" key="6">
    <source>
        <dbReference type="ARBA" id="ARBA00022801"/>
    </source>
</evidence>
<evidence type="ECO:0000256" key="11">
    <source>
        <dbReference type="SAM" id="Phobius"/>
    </source>
</evidence>
<evidence type="ECO:0000256" key="4">
    <source>
        <dbReference type="ARBA" id="ARBA00022670"/>
    </source>
</evidence>
<keyword evidence="10 11" id="KW-0472">Membrane</keyword>
<comment type="subcellular location">
    <subcellularLocation>
        <location evidence="2">Membrane</location>
        <topology evidence="2">Multi-pass membrane protein</topology>
    </subcellularLocation>
</comment>
<feature type="transmembrane region" description="Helical" evidence="11">
    <location>
        <begin position="468"/>
        <end position="486"/>
    </location>
</feature>
<name>A0A0X1KS19_9THEM</name>
<dbReference type="PROSITE" id="PS50106">
    <property type="entry name" value="PDZ"/>
    <property type="match status" value="1"/>
</dbReference>
<comment type="cofactor">
    <cofactor evidence="1">
        <name>Zn(2+)</name>
        <dbReference type="ChEBI" id="CHEBI:29105"/>
    </cofactor>
</comment>
<dbReference type="OrthoDB" id="9782003at2"/>
<dbReference type="Gene3D" id="2.30.42.10">
    <property type="match status" value="1"/>
</dbReference>
<feature type="transmembrane region" description="Helical" evidence="11">
    <location>
        <begin position="6"/>
        <end position="25"/>
    </location>
</feature>
<evidence type="ECO:0000256" key="9">
    <source>
        <dbReference type="ARBA" id="ARBA00023049"/>
    </source>
</evidence>
<dbReference type="Pfam" id="PF02163">
    <property type="entry name" value="Peptidase_M50"/>
    <property type="match status" value="1"/>
</dbReference>
<accession>A0A0X1KS19</accession>
<evidence type="ECO:0000259" key="12">
    <source>
        <dbReference type="PROSITE" id="PS50106"/>
    </source>
</evidence>
<keyword evidence="8 11" id="KW-1133">Transmembrane helix</keyword>
<dbReference type="STRING" id="1123384.AJ81_07950"/>
<dbReference type="EMBL" id="CP007141">
    <property type="protein sequence ID" value="AJC74118.1"/>
    <property type="molecule type" value="Genomic_DNA"/>
</dbReference>
<sequence>MAVVYFLIVFMAVVVVHELGHFVFAKLFRVDVHEFAIGFGPKIYQKKFRKTLFRINVFPLGGYVKLAGEDPTEAQNPQSLYSKPAWQRLFIFLAGPLFSILAGYMLFVLIVSMWGVPAISIAYVEPGKPAHEAGLRDGDIILKINGRRVYDSYTVSQTIRKGNPVELTVLRNGEKIVINAAPKLFEESHFMLLKDVVGDVQVGTSINSVAGKPLNPAQLSSLVENYVSVETDAGTFRGLLKQYQYDPPKYALGFYFATVSNVFRKDFDVFKRGDVLLSVEDITVKNNVDLSRIYQLVLAQETGFYIEVQHDRIVWARRGLPDEVSVTLMRDDREIQLKIPSSLIKNVLETAGLFEPKTSNLRPANAFEVIAVAVDRCNNVLVTMYRSLFGVFRGREAGGVVGPVGLVAFIGETAKAGLEPVLTLVALITMSLGIFNLLPLPALDGGRIVFSLIELLSRKKVKPELENLIHFIGFLLLIALMVFVTFGDIGRLMGR</sequence>
<dbReference type="AlphaFoldDB" id="A0A0X1KS19"/>
<dbReference type="PaxDb" id="1123384-AJ81_07950"/>
<dbReference type="RefSeq" id="WP_031504094.1">
    <property type="nucleotide sequence ID" value="NC_022795.1"/>
</dbReference>
<evidence type="ECO:0000256" key="1">
    <source>
        <dbReference type="ARBA" id="ARBA00001947"/>
    </source>
</evidence>
<evidence type="ECO:0000256" key="3">
    <source>
        <dbReference type="ARBA" id="ARBA00007931"/>
    </source>
</evidence>
<gene>
    <name evidence="13" type="ORF">AJ81_07950</name>
</gene>
<feature type="domain" description="PDZ" evidence="12">
    <location>
        <begin position="119"/>
        <end position="173"/>
    </location>
</feature>
<evidence type="ECO:0000256" key="10">
    <source>
        <dbReference type="ARBA" id="ARBA00023136"/>
    </source>
</evidence>
<evidence type="ECO:0000256" key="2">
    <source>
        <dbReference type="ARBA" id="ARBA00004141"/>
    </source>
</evidence>
<keyword evidence="14" id="KW-1185">Reference proteome</keyword>
<protein>
    <submittedName>
        <fullName evidence="13">Peptidase M50</fullName>
    </submittedName>
</protein>
<dbReference type="SMART" id="SM00228">
    <property type="entry name" value="PDZ"/>
    <property type="match status" value="1"/>
</dbReference>
<dbReference type="PANTHER" id="PTHR42837:SF2">
    <property type="entry name" value="MEMBRANE METALLOPROTEASE ARASP2, CHLOROPLASTIC-RELATED"/>
    <property type="match status" value="1"/>
</dbReference>
<dbReference type="InterPro" id="IPR041489">
    <property type="entry name" value="PDZ_6"/>
</dbReference>
<dbReference type="InterPro" id="IPR004387">
    <property type="entry name" value="Pept_M50_Zn"/>
</dbReference>
<dbReference type="GO" id="GO:0006508">
    <property type="term" value="P:proteolysis"/>
    <property type="evidence" value="ECO:0007669"/>
    <property type="project" value="UniProtKB-KW"/>
</dbReference>
<evidence type="ECO:0000256" key="7">
    <source>
        <dbReference type="ARBA" id="ARBA00022833"/>
    </source>
</evidence>
<organism evidence="13 14">
    <name type="scientific">Pseudothermotoga hypogea DSM 11164 = NBRC 106472</name>
    <dbReference type="NCBI Taxonomy" id="1123384"/>
    <lineage>
        <taxon>Bacteria</taxon>
        <taxon>Thermotogati</taxon>
        <taxon>Thermotogota</taxon>
        <taxon>Thermotogae</taxon>
        <taxon>Thermotogales</taxon>
        <taxon>Thermotogaceae</taxon>
        <taxon>Pseudothermotoga</taxon>
    </lineage>
</organism>
<dbReference type="InterPro" id="IPR001478">
    <property type="entry name" value="PDZ"/>
</dbReference>
<dbReference type="GO" id="GO:0016020">
    <property type="term" value="C:membrane"/>
    <property type="evidence" value="ECO:0007669"/>
    <property type="project" value="UniProtKB-SubCell"/>
</dbReference>